<evidence type="ECO:0000313" key="2">
    <source>
        <dbReference type="Proteomes" id="UP001218502"/>
    </source>
</evidence>
<protein>
    <submittedName>
        <fullName evidence="1">Uncharacterized protein</fullName>
    </submittedName>
</protein>
<accession>A0AAW6G0W8</accession>
<reference evidence="1" key="1">
    <citation type="submission" date="2022-10" db="EMBL/GenBank/DDBJ databases">
        <title>Human gut microbiome strain richness.</title>
        <authorList>
            <person name="Chen-Liaw A."/>
        </authorList>
    </citation>
    <scope>NUCLEOTIDE SEQUENCE</scope>
    <source>
        <strain evidence="1">A1_m1001262Bd0_191120</strain>
    </source>
</reference>
<organism evidence="1 2">
    <name type="scientific">Bacteroides uniformis</name>
    <dbReference type="NCBI Taxonomy" id="820"/>
    <lineage>
        <taxon>Bacteria</taxon>
        <taxon>Pseudomonadati</taxon>
        <taxon>Bacteroidota</taxon>
        <taxon>Bacteroidia</taxon>
        <taxon>Bacteroidales</taxon>
        <taxon>Bacteroidaceae</taxon>
        <taxon>Bacteroides</taxon>
    </lineage>
</organism>
<dbReference type="EMBL" id="JAQNQY010000011">
    <property type="protein sequence ID" value="MDC1753081.1"/>
    <property type="molecule type" value="Genomic_DNA"/>
</dbReference>
<comment type="caution">
    <text evidence="1">The sequence shown here is derived from an EMBL/GenBank/DDBJ whole genome shotgun (WGS) entry which is preliminary data.</text>
</comment>
<sequence>MKEGDIVFLKRPYRGYRAVELIERLPYRWLVRVVESGLELEVYEDELTAEN</sequence>
<dbReference type="RefSeq" id="WP_009127094.1">
    <property type="nucleotide sequence ID" value="NZ_JAJCKM010000028.1"/>
</dbReference>
<dbReference type="GeneID" id="86051392"/>
<proteinExistence type="predicted"/>
<dbReference type="Proteomes" id="UP001218502">
    <property type="component" value="Unassembled WGS sequence"/>
</dbReference>
<name>A0AAW6G0W8_BACUN</name>
<evidence type="ECO:0000313" key="1">
    <source>
        <dbReference type="EMBL" id="MDC1753081.1"/>
    </source>
</evidence>
<dbReference type="AlphaFoldDB" id="A0AAW6G0W8"/>
<gene>
    <name evidence="1" type="ORF">POY80_11570</name>
</gene>